<gene>
    <name evidence="1" type="ORF">PACLA_8A043015</name>
</gene>
<dbReference type="Proteomes" id="UP001152795">
    <property type="component" value="Unassembled WGS sequence"/>
</dbReference>
<dbReference type="EMBL" id="CACRXK020022801">
    <property type="protein sequence ID" value="CAB4037169.1"/>
    <property type="molecule type" value="Genomic_DNA"/>
</dbReference>
<proteinExistence type="predicted"/>
<dbReference type="AlphaFoldDB" id="A0A7D9LVA9"/>
<protein>
    <submittedName>
        <fullName evidence="1">Uncharacterized protein</fullName>
    </submittedName>
</protein>
<comment type="caution">
    <text evidence="1">The sequence shown here is derived from an EMBL/GenBank/DDBJ whole genome shotgun (WGS) entry which is preliminary data.</text>
</comment>
<reference evidence="1" key="1">
    <citation type="submission" date="2020-04" db="EMBL/GenBank/DDBJ databases">
        <authorList>
            <person name="Alioto T."/>
            <person name="Alioto T."/>
            <person name="Gomez Garrido J."/>
        </authorList>
    </citation>
    <scope>NUCLEOTIDE SEQUENCE</scope>
    <source>
        <strain evidence="1">A484AB</strain>
    </source>
</reference>
<sequence>MAEELQVMMQTTVCQAPEETLHAMAKDFKLDISEQRKSTIVCMIFNHIDKELMDKNEEQRMLFLTELRSRYFKSKEPKEKDVSESVPPVKQNAGQSTLQGMLESTSVFRRQFKIVGQIGQPNKKDKLSFTSLTRQIDTGVKQGYTEQEIVDGVVHAINGGMVLRSYVETYKDLSLERLRKILRNHYDVKSANELYQSLASICQGSKETTQEFLMRALDLRQKILFSSTQDQSEDTLVYENDHIQKLFLRTVETGLQDENVRVRVRGYLRNPTISDEELILQVNNALSTENERVRKLRNQNRQKSAQVSQVAEKAESQDKILKTLEALKVEVAQVKSQLKDINQETEQARLPNSPAPVDTRNQ</sequence>
<dbReference type="OrthoDB" id="10068084at2759"/>
<organism evidence="1 2">
    <name type="scientific">Paramuricea clavata</name>
    <name type="common">Red gorgonian</name>
    <name type="synonym">Violescent sea-whip</name>
    <dbReference type="NCBI Taxonomy" id="317549"/>
    <lineage>
        <taxon>Eukaryota</taxon>
        <taxon>Metazoa</taxon>
        <taxon>Cnidaria</taxon>
        <taxon>Anthozoa</taxon>
        <taxon>Octocorallia</taxon>
        <taxon>Malacalcyonacea</taxon>
        <taxon>Plexauridae</taxon>
        <taxon>Paramuricea</taxon>
    </lineage>
</organism>
<name>A0A7D9LVA9_PARCT</name>
<evidence type="ECO:0000313" key="1">
    <source>
        <dbReference type="EMBL" id="CAB4037169.1"/>
    </source>
</evidence>
<accession>A0A7D9LVA9</accession>
<keyword evidence="2" id="KW-1185">Reference proteome</keyword>
<evidence type="ECO:0000313" key="2">
    <source>
        <dbReference type="Proteomes" id="UP001152795"/>
    </source>
</evidence>